<organism evidence="1 2">
    <name type="scientific">Spodoptera frugiperda</name>
    <name type="common">Fall armyworm</name>
    <dbReference type="NCBI Taxonomy" id="7108"/>
    <lineage>
        <taxon>Eukaryota</taxon>
        <taxon>Metazoa</taxon>
        <taxon>Ecdysozoa</taxon>
        <taxon>Arthropoda</taxon>
        <taxon>Hexapoda</taxon>
        <taxon>Insecta</taxon>
        <taxon>Pterygota</taxon>
        <taxon>Neoptera</taxon>
        <taxon>Endopterygota</taxon>
        <taxon>Lepidoptera</taxon>
        <taxon>Glossata</taxon>
        <taxon>Ditrysia</taxon>
        <taxon>Noctuoidea</taxon>
        <taxon>Noctuidae</taxon>
        <taxon>Amphipyrinae</taxon>
        <taxon>Spodoptera</taxon>
    </lineage>
</organism>
<proteinExistence type="predicted"/>
<sequence length="341" mass="37288">MVGPVPRRTDVGEASRYELVFCLPSGDPSVHLLAYTIKNTYLKKVAGGHREVMVGPVPRRTDVGEASRYELVLCLPSGDPSAHLLDYTIKNTYLKKVAGGHREVMVGPVPRRTDVGEASRYELVLCLPSGNILAYTIKNTYLKKVAGGHREVMVGPVPRRTDVGEASRYELVLCLPSGDPSARLLAYTIKNTYLKKVAGGHREVMVGPVPRRTDVGEASRYELVLCLPSGDPSAHLLDYSIKNTYLKKVAGGHREVMVGPVPRRTDVGEASRYELVLCLPSGNILDYTIKNTYLKKVAGGHREVMVGPVPRRTDVGEASRYELVLCLPSGDPSAHLLAYTI</sequence>
<gene>
    <name evidence="2" type="primary">LOC126912072</name>
</gene>
<dbReference type="RefSeq" id="XP_050558349.1">
    <property type="nucleotide sequence ID" value="XM_050702392.1"/>
</dbReference>
<dbReference type="AlphaFoldDB" id="A0A9R0F0Q4"/>
<keyword evidence="1" id="KW-1185">Reference proteome</keyword>
<evidence type="ECO:0000313" key="2">
    <source>
        <dbReference type="RefSeq" id="XP_050558349.1"/>
    </source>
</evidence>
<protein>
    <submittedName>
        <fullName evidence="2">Uncharacterized protein LOC126912072</fullName>
    </submittedName>
</protein>
<evidence type="ECO:0000313" key="1">
    <source>
        <dbReference type="Proteomes" id="UP000829999"/>
    </source>
</evidence>
<dbReference type="GeneID" id="126912072"/>
<accession>A0A9R0F0Q4</accession>
<reference evidence="2" key="1">
    <citation type="submission" date="2025-08" db="UniProtKB">
        <authorList>
            <consortium name="RefSeq"/>
        </authorList>
    </citation>
    <scope>IDENTIFICATION</scope>
    <source>
        <tissue evidence="2">Whole larval tissue</tissue>
    </source>
</reference>
<name>A0A9R0F0Q4_SPOFR</name>
<dbReference type="Proteomes" id="UP000829999">
    <property type="component" value="Chromosome 22"/>
</dbReference>